<feature type="transmembrane region" description="Helical" evidence="1">
    <location>
        <begin position="282"/>
        <end position="300"/>
    </location>
</feature>
<keyword evidence="1" id="KW-0812">Transmembrane</keyword>
<dbReference type="Proteomes" id="UP000767854">
    <property type="component" value="Unassembled WGS sequence"/>
</dbReference>
<evidence type="ECO:0008006" key="4">
    <source>
        <dbReference type="Google" id="ProtNLM"/>
    </source>
</evidence>
<feature type="transmembrane region" description="Helical" evidence="1">
    <location>
        <begin position="541"/>
        <end position="560"/>
    </location>
</feature>
<evidence type="ECO:0000313" key="2">
    <source>
        <dbReference type="EMBL" id="MBM7562927.1"/>
    </source>
</evidence>
<feature type="transmembrane region" description="Helical" evidence="1">
    <location>
        <begin position="65"/>
        <end position="86"/>
    </location>
</feature>
<feature type="transmembrane region" description="Helical" evidence="1">
    <location>
        <begin position="448"/>
        <end position="467"/>
    </location>
</feature>
<protein>
    <recommendedName>
        <fullName evidence="4">Na+/H+ antiporter</fullName>
    </recommendedName>
</protein>
<keyword evidence="1" id="KW-0472">Membrane</keyword>
<evidence type="ECO:0000256" key="1">
    <source>
        <dbReference type="SAM" id="Phobius"/>
    </source>
</evidence>
<organism evidence="2 3">
    <name type="scientific">Fusibacter tunisiensis</name>
    <dbReference type="NCBI Taxonomy" id="1008308"/>
    <lineage>
        <taxon>Bacteria</taxon>
        <taxon>Bacillati</taxon>
        <taxon>Bacillota</taxon>
        <taxon>Clostridia</taxon>
        <taxon>Eubacteriales</taxon>
        <taxon>Eubacteriales Family XII. Incertae Sedis</taxon>
        <taxon>Fusibacter</taxon>
    </lineage>
</organism>
<dbReference type="EMBL" id="JAFBDT010000038">
    <property type="protein sequence ID" value="MBM7562927.1"/>
    <property type="molecule type" value="Genomic_DNA"/>
</dbReference>
<dbReference type="Pfam" id="PF07399">
    <property type="entry name" value="Na_H_antiport_3"/>
    <property type="match status" value="2"/>
</dbReference>
<feature type="transmembrane region" description="Helical" evidence="1">
    <location>
        <begin position="425"/>
        <end position="442"/>
    </location>
</feature>
<reference evidence="2 3" key="1">
    <citation type="submission" date="2021-01" db="EMBL/GenBank/DDBJ databases">
        <title>Genomic Encyclopedia of Type Strains, Phase IV (KMG-IV): sequencing the most valuable type-strain genomes for metagenomic binning, comparative biology and taxonomic classification.</title>
        <authorList>
            <person name="Goeker M."/>
        </authorList>
    </citation>
    <scope>NUCLEOTIDE SEQUENCE [LARGE SCALE GENOMIC DNA]</scope>
    <source>
        <strain evidence="2 3">DSM 24436</strain>
    </source>
</reference>
<dbReference type="InterPro" id="IPR009978">
    <property type="entry name" value="Na_H_antiport_3"/>
</dbReference>
<evidence type="ECO:0000313" key="3">
    <source>
        <dbReference type="Proteomes" id="UP000767854"/>
    </source>
</evidence>
<feature type="transmembrane region" description="Helical" evidence="1">
    <location>
        <begin position="196"/>
        <end position="226"/>
    </location>
</feature>
<feature type="transmembrane region" description="Helical" evidence="1">
    <location>
        <begin position="476"/>
        <end position="498"/>
    </location>
</feature>
<proteinExistence type="predicted"/>
<feature type="transmembrane region" description="Helical" evidence="1">
    <location>
        <begin position="238"/>
        <end position="262"/>
    </location>
</feature>
<keyword evidence="3" id="KW-1185">Reference proteome</keyword>
<accession>A0ABS2MU47</accession>
<keyword evidence="1" id="KW-1133">Transmembrane helix</keyword>
<comment type="caution">
    <text evidence="2">The sequence shown here is derived from an EMBL/GenBank/DDBJ whole genome shotgun (WGS) entry which is preliminary data.</text>
</comment>
<name>A0ABS2MU47_9FIRM</name>
<dbReference type="RefSeq" id="WP_204665353.1">
    <property type="nucleotide sequence ID" value="NZ_JAFBDT010000038.1"/>
</dbReference>
<gene>
    <name evidence="2" type="ORF">JOC49_002500</name>
</gene>
<feature type="transmembrane region" description="Helical" evidence="1">
    <location>
        <begin position="128"/>
        <end position="145"/>
    </location>
</feature>
<feature type="transmembrane region" description="Helical" evidence="1">
    <location>
        <begin position="581"/>
        <end position="599"/>
    </location>
</feature>
<sequence length="600" mass="68092">MYKRRGILLLSVCIIFLALGGLVWASEEAPIEGKYTFPKAQESYEDNSTSGYFKTLELRVKEEPFNLVATLIFFLAIAHTMFSSYFIKKAHRMAEKYQQRIRDGKAEKHSNSIPASILHLLGEVETIFGIWAIALAVAISIFYDWNTFVNYINSLHYTEPLFVIVIMTIASSRPIIKLFEMVMWRIVRTLGDSLEIWWLSILILAPLMGSFITEPAAMTIAAFLLAEKFFSLNPSRKLRYVTLALLFVNVSIGGVLTNFAAPPVLMVASKWNWSTGFMFLNFGWKAIIAIVLSTGAYFLLMKKDFEALKAPYEYYRYKKYIQKRFISQKELEESFEELERIVDKRLGFSKEVEAYSGILKENIKALAEMKLSEEEHKAYGLDKAIDEKFDGIKTEEFRRTLPVLLPENQRPELYDTKWDEREDQVPAWIIGIHIGFLIWTVFNAHHPVLFLAGFFFYLGFYQVTAFYQNRLDLKPALLVAFFLASIMIHGNLQGWWIAPLLGSLEPLGLNLTAIVLTAFNDNAAITYLSTLVSNFGDSMKYAVVSGAVTGGGLTLIANAPNPVGQSILKRFFKEGISAPMLLKYALLPTAIAALVFNLVH</sequence>